<keyword evidence="4" id="KW-1185">Reference proteome</keyword>
<evidence type="ECO:0000256" key="1">
    <source>
        <dbReference type="SAM" id="MobiDB-lite"/>
    </source>
</evidence>
<feature type="region of interest" description="Disordered" evidence="1">
    <location>
        <begin position="138"/>
        <end position="168"/>
    </location>
</feature>
<evidence type="ECO:0008006" key="5">
    <source>
        <dbReference type="Google" id="ProtNLM"/>
    </source>
</evidence>
<keyword evidence="2" id="KW-0812">Transmembrane</keyword>
<feature type="transmembrane region" description="Helical" evidence="2">
    <location>
        <begin position="113"/>
        <end position="131"/>
    </location>
</feature>
<evidence type="ECO:0000313" key="3">
    <source>
        <dbReference type="EMBL" id="MBB1087354.1"/>
    </source>
</evidence>
<dbReference type="Proteomes" id="UP000552587">
    <property type="component" value="Unassembled WGS sequence"/>
</dbReference>
<dbReference type="EMBL" id="JACHTE010000002">
    <property type="protein sequence ID" value="MBB1087354.1"/>
    <property type="molecule type" value="Genomic_DNA"/>
</dbReference>
<reference evidence="3 4" key="1">
    <citation type="submission" date="2020-07" db="EMBL/GenBank/DDBJ databases">
        <authorList>
            <person name="Xu S."/>
            <person name="Li A."/>
        </authorList>
    </citation>
    <scope>NUCLEOTIDE SEQUENCE [LARGE SCALE GENOMIC DNA]</scope>
    <source>
        <strain evidence="3 4">SG-8</strain>
    </source>
</reference>
<keyword evidence="2" id="KW-0472">Membrane</keyword>
<proteinExistence type="predicted"/>
<dbReference type="RefSeq" id="WP_182668156.1">
    <property type="nucleotide sequence ID" value="NZ_JACHTE010000002.1"/>
</dbReference>
<sequence>MRQVFTSPRLENVEAVARLLEDDGIEVRITNGRSYRGNRRRTFSYGGGADAGEQAAVWVIQSEDQVRAREILREAGLIDSTRHRDSFVASFREQDEAQVQADRRSQRIARIKYALLVGLLIAAGVMAVQMVRQRPQATDAPAALPVAPTPDRASEGFPAEPQAPFDGSAQPTILPVAEAVFAHELGQARLDIACLSIDGRDAPAALIQSLQAGLPADSALRLVSASNCVRNADEAEGSTHAASGLPALMVDVAWFRPTSADAGAVDFVAYHHRSFATYRTLELRRVDGRWQVERVSRDVSI</sequence>
<protein>
    <recommendedName>
        <fullName evidence="5">DUF2007 domain-containing protein</fullName>
    </recommendedName>
</protein>
<comment type="caution">
    <text evidence="3">The sequence shown here is derived from an EMBL/GenBank/DDBJ whole genome shotgun (WGS) entry which is preliminary data.</text>
</comment>
<keyword evidence="2" id="KW-1133">Transmembrane helix</keyword>
<organism evidence="3 4">
    <name type="scientific">Marilutibacter penaei</name>
    <dbReference type="NCBI Taxonomy" id="2759900"/>
    <lineage>
        <taxon>Bacteria</taxon>
        <taxon>Pseudomonadati</taxon>
        <taxon>Pseudomonadota</taxon>
        <taxon>Gammaproteobacteria</taxon>
        <taxon>Lysobacterales</taxon>
        <taxon>Lysobacteraceae</taxon>
        <taxon>Marilutibacter</taxon>
    </lineage>
</organism>
<name>A0A7W3U1U0_9GAMM</name>
<dbReference type="AlphaFoldDB" id="A0A7W3U1U0"/>
<gene>
    <name evidence="3" type="ORF">H4F99_02490</name>
</gene>
<accession>A0A7W3U1U0</accession>
<evidence type="ECO:0000313" key="4">
    <source>
        <dbReference type="Proteomes" id="UP000552587"/>
    </source>
</evidence>
<evidence type="ECO:0000256" key="2">
    <source>
        <dbReference type="SAM" id="Phobius"/>
    </source>
</evidence>